<dbReference type="OrthoDB" id="2690695at2759"/>
<organism evidence="1 2">
    <name type="scientific">Sanghuangporus baumii</name>
    <name type="common">Phellinus baumii</name>
    <dbReference type="NCBI Taxonomy" id="108892"/>
    <lineage>
        <taxon>Eukaryota</taxon>
        <taxon>Fungi</taxon>
        <taxon>Dikarya</taxon>
        <taxon>Basidiomycota</taxon>
        <taxon>Agaricomycotina</taxon>
        <taxon>Agaricomycetes</taxon>
        <taxon>Hymenochaetales</taxon>
        <taxon>Hymenochaetaceae</taxon>
        <taxon>Sanghuangporus</taxon>
    </lineage>
</organism>
<gene>
    <name evidence="1" type="ORF">A7U60_g8282</name>
</gene>
<accession>A0A9Q5HS13</accession>
<dbReference type="EMBL" id="LNZH02000214">
    <property type="protein sequence ID" value="OCB84757.1"/>
    <property type="molecule type" value="Genomic_DNA"/>
</dbReference>
<dbReference type="Proteomes" id="UP000757232">
    <property type="component" value="Unassembled WGS sequence"/>
</dbReference>
<keyword evidence="2" id="KW-1185">Reference proteome</keyword>
<proteinExistence type="predicted"/>
<reference evidence="1" key="1">
    <citation type="submission" date="2016-06" db="EMBL/GenBank/DDBJ databases">
        <title>Draft Genome sequence of the fungus Inonotus baumii.</title>
        <authorList>
            <person name="Zhu H."/>
            <person name="Lin W."/>
        </authorList>
    </citation>
    <scope>NUCLEOTIDE SEQUENCE</scope>
    <source>
        <strain evidence="1">821</strain>
    </source>
</reference>
<dbReference type="AlphaFoldDB" id="A0A9Q5HS13"/>
<name>A0A9Q5HS13_SANBA</name>
<evidence type="ECO:0000313" key="1">
    <source>
        <dbReference type="EMBL" id="OCB84757.1"/>
    </source>
</evidence>
<sequence length="187" mass="21233">MPDDYSRLMGSKRANDTEETIMESVVKTGDVKDITESIEVHRSPRVLRPEGHPRHSYLLNKFGHPLFSRFQHSGAIGDLTESIELRRSTLTRSDIIEDFEESIKLYRSALSLPLNGNPDRKGGNIEDITESIKFIVFALTLRQEGHSHRSQSLSNLAYSLRLRFERSGSVEDITETVDLYRSALALT</sequence>
<comment type="caution">
    <text evidence="1">The sequence shown here is derived from an EMBL/GenBank/DDBJ whole genome shotgun (WGS) entry which is preliminary data.</text>
</comment>
<protein>
    <submittedName>
        <fullName evidence="1">Uncharacterized protein</fullName>
    </submittedName>
</protein>
<evidence type="ECO:0000313" key="2">
    <source>
        <dbReference type="Proteomes" id="UP000757232"/>
    </source>
</evidence>